<feature type="compositionally biased region" description="Low complexity" evidence="1">
    <location>
        <begin position="467"/>
        <end position="476"/>
    </location>
</feature>
<dbReference type="RefSeq" id="XP_009257396.1">
    <property type="nucleotide sequence ID" value="XM_009259121.1"/>
</dbReference>
<dbReference type="GeneID" id="20364621"/>
<name>K3VHF1_FUSPC</name>
<feature type="non-terminal residue" evidence="3">
    <location>
        <position position="502"/>
    </location>
</feature>
<reference evidence="3 4" key="1">
    <citation type="journal article" date="2012" name="PLoS Pathog.">
        <title>Comparative pathogenomics reveals horizontally acquired novel virulence genes in fungi infecting cereal hosts.</title>
        <authorList>
            <person name="Gardiner D.M."/>
            <person name="McDonald M.C."/>
            <person name="Covarelli L."/>
            <person name="Solomon P.S."/>
            <person name="Rusu A.G."/>
            <person name="Marshall M."/>
            <person name="Kazan K."/>
            <person name="Chakraborty S."/>
            <person name="McDonald B.A."/>
            <person name="Manners J.M."/>
        </authorList>
    </citation>
    <scope>NUCLEOTIDE SEQUENCE [LARGE SCALE GENOMIC DNA]</scope>
    <source>
        <strain evidence="3 4">CS3096</strain>
    </source>
</reference>
<protein>
    <submittedName>
        <fullName evidence="3">Uncharacterized protein</fullName>
    </submittedName>
</protein>
<sequence>MRPLFEVLRHLFFASLAGTCHGQFGVQNDRSVLGINNEYSGVCYTYVSVYPVLADDEYITITKPYRGSVTALYTVPPQGDEPGIVIVEQPGGSSAPENVVIPATDDRSYVIVIRPYKGAKSISAPITQVVPPRDGRPGQIIIETPETAAAALTPGVLFPVTLEPQYATDYVTVLQPVAGTLASPQLITITPTGTNRGSVIVNIPASSFNGGNAQGITLQPDAEGDYVTVLQPAGVSFTGTTPIRITVPPSGDRPGTIIIQTPIPGLLRPASLETLGSNSLSALGLLAGQTITIQPTDATGYVTIIEPAEGSVTPTAPIRTTIPPTGTKPGTVFIQTPPGGNNGQPGGGAITDAAGATIPPTRTRPDGAIPYTTVTRGVSNDFGDSGSGSGNGSADGDGDDDGGDGSEEDDDSGFGGVQGRPGQGQGNNEGPRETLTIPPEGGRPGTVLVLTPDGQSDSQTDDDSDDSPGGTQPTGGSDTGGQAGSSDGDSQSGSGSSDSSGS</sequence>
<dbReference type="AlphaFoldDB" id="K3VHF1"/>
<proteinExistence type="predicted"/>
<feature type="region of interest" description="Disordered" evidence="1">
    <location>
        <begin position="337"/>
        <end position="502"/>
    </location>
</feature>
<evidence type="ECO:0000256" key="2">
    <source>
        <dbReference type="SAM" id="SignalP"/>
    </source>
</evidence>
<feature type="compositionally biased region" description="Low complexity" evidence="1">
    <location>
        <begin position="484"/>
        <end position="502"/>
    </location>
</feature>
<dbReference type="OrthoDB" id="5107023at2759"/>
<feature type="compositionally biased region" description="Gly residues" evidence="1">
    <location>
        <begin position="413"/>
        <end position="427"/>
    </location>
</feature>
<keyword evidence="2" id="KW-0732">Signal</keyword>
<evidence type="ECO:0000313" key="3">
    <source>
        <dbReference type="EMBL" id="EKJ73802.1"/>
    </source>
</evidence>
<feature type="signal peptide" evidence="2">
    <location>
        <begin position="1"/>
        <end position="22"/>
    </location>
</feature>
<keyword evidence="4" id="KW-1185">Reference proteome</keyword>
<feature type="compositionally biased region" description="Low complexity" evidence="1">
    <location>
        <begin position="350"/>
        <end position="361"/>
    </location>
</feature>
<feature type="compositionally biased region" description="Gly residues" evidence="1">
    <location>
        <begin position="385"/>
        <end position="395"/>
    </location>
</feature>
<organism evidence="3 4">
    <name type="scientific">Fusarium pseudograminearum (strain CS3096)</name>
    <name type="common">Wheat and barley crown-rot fungus</name>
    <dbReference type="NCBI Taxonomy" id="1028729"/>
    <lineage>
        <taxon>Eukaryota</taxon>
        <taxon>Fungi</taxon>
        <taxon>Dikarya</taxon>
        <taxon>Ascomycota</taxon>
        <taxon>Pezizomycotina</taxon>
        <taxon>Sordariomycetes</taxon>
        <taxon>Hypocreomycetidae</taxon>
        <taxon>Hypocreales</taxon>
        <taxon>Nectriaceae</taxon>
        <taxon>Fusarium</taxon>
    </lineage>
</organism>
<dbReference type="EMBL" id="AFNW01000127">
    <property type="protein sequence ID" value="EKJ73802.1"/>
    <property type="molecule type" value="Genomic_DNA"/>
</dbReference>
<accession>K3VHF1</accession>
<dbReference type="HOGENOM" id="CLU_543555_0_0_1"/>
<gene>
    <name evidence="3" type="ORF">FPSE_06003</name>
</gene>
<evidence type="ECO:0000256" key="1">
    <source>
        <dbReference type="SAM" id="MobiDB-lite"/>
    </source>
</evidence>
<dbReference type="Proteomes" id="UP000007978">
    <property type="component" value="Chromosome 2"/>
</dbReference>
<evidence type="ECO:0000313" key="4">
    <source>
        <dbReference type="Proteomes" id="UP000007978"/>
    </source>
</evidence>
<feature type="compositionally biased region" description="Gly residues" evidence="1">
    <location>
        <begin position="340"/>
        <end position="349"/>
    </location>
</feature>
<feature type="chain" id="PRO_5003870777" evidence="2">
    <location>
        <begin position="23"/>
        <end position="502"/>
    </location>
</feature>
<comment type="caution">
    <text evidence="3">The sequence shown here is derived from an EMBL/GenBank/DDBJ whole genome shotgun (WGS) entry which is preliminary data.</text>
</comment>
<dbReference type="KEGG" id="fpu:FPSE_06003"/>
<feature type="compositionally biased region" description="Acidic residues" evidence="1">
    <location>
        <begin position="396"/>
        <end position="412"/>
    </location>
</feature>